<protein>
    <recommendedName>
        <fullName evidence="2 5">peptidylprolyl isomerase</fullName>
        <ecNumber evidence="2 5">5.2.1.8</ecNumber>
    </recommendedName>
</protein>
<proteinExistence type="predicted"/>
<evidence type="ECO:0000256" key="6">
    <source>
        <dbReference type="SAM" id="SignalP"/>
    </source>
</evidence>
<name>A0A918KX17_AGRME</name>
<dbReference type="EC" id="5.2.1.8" evidence="2 5"/>
<dbReference type="InterPro" id="IPR046357">
    <property type="entry name" value="PPIase_dom_sf"/>
</dbReference>
<reference evidence="8" key="2">
    <citation type="submission" date="2020-09" db="EMBL/GenBank/DDBJ databases">
        <authorList>
            <person name="Sun Q."/>
            <person name="Ohkuma M."/>
        </authorList>
    </citation>
    <scope>NUCLEOTIDE SEQUENCE</scope>
    <source>
        <strain evidence="8">JCM 3346</strain>
    </source>
</reference>
<dbReference type="Proteomes" id="UP000610303">
    <property type="component" value="Unassembled WGS sequence"/>
</dbReference>
<dbReference type="Pfam" id="PF00254">
    <property type="entry name" value="FKBP_C"/>
    <property type="match status" value="1"/>
</dbReference>
<evidence type="ECO:0000256" key="1">
    <source>
        <dbReference type="ARBA" id="ARBA00000971"/>
    </source>
</evidence>
<evidence type="ECO:0000259" key="7">
    <source>
        <dbReference type="PROSITE" id="PS50059"/>
    </source>
</evidence>
<evidence type="ECO:0000256" key="2">
    <source>
        <dbReference type="ARBA" id="ARBA00013194"/>
    </source>
</evidence>
<sequence length="324" mass="32304">MRSSLALIAALGVAVALSACSTGPAPEAAPGASSEAVTVTGDFGSEPKVEFPTPLTPGETQCEVLQEGEGEPIAEGQLVEVAYVAYDGGTGEKLGGGGFGDSGGQLLVRGGSDSIPAMDKGLSCASEGSRVVFVAADYDASGAGEPTPGADPKNGVVFVLDVLRAFPTKAEGAPQLTRDGFPAVVLAPDGRPGITVPKADPPADATDTTAVETLKGGNGPVVKDGDTVVVQFTAVNWDDNQVISQLSTWEQGAPARVGATSDAKTAMQMGLPVGLTTALIGQQVGSQLGLIIPAGEAYGEQGAGNGVIAPNATLFFVVDILGVL</sequence>
<keyword evidence="6" id="KW-0732">Signal</keyword>
<evidence type="ECO:0000256" key="3">
    <source>
        <dbReference type="ARBA" id="ARBA00023110"/>
    </source>
</evidence>
<dbReference type="Gene3D" id="3.10.50.40">
    <property type="match status" value="2"/>
</dbReference>
<comment type="caution">
    <text evidence="8">The sequence shown here is derived from an EMBL/GenBank/DDBJ whole genome shotgun (WGS) entry which is preliminary data.</text>
</comment>
<dbReference type="AlphaFoldDB" id="A0A918KX17"/>
<accession>A0A918KX17</accession>
<dbReference type="PROSITE" id="PS50059">
    <property type="entry name" value="FKBP_PPIASE"/>
    <property type="match status" value="1"/>
</dbReference>
<dbReference type="PROSITE" id="PS51257">
    <property type="entry name" value="PROKAR_LIPOPROTEIN"/>
    <property type="match status" value="1"/>
</dbReference>
<reference evidence="8" key="1">
    <citation type="journal article" date="2014" name="Int. J. Syst. Evol. Microbiol.">
        <title>Complete genome sequence of Corynebacterium casei LMG S-19264T (=DSM 44701T), isolated from a smear-ripened cheese.</title>
        <authorList>
            <consortium name="US DOE Joint Genome Institute (JGI-PGF)"/>
            <person name="Walter F."/>
            <person name="Albersmeier A."/>
            <person name="Kalinowski J."/>
            <person name="Ruckert C."/>
        </authorList>
    </citation>
    <scope>NUCLEOTIDE SEQUENCE</scope>
    <source>
        <strain evidence="8">JCM 3346</strain>
    </source>
</reference>
<dbReference type="SUPFAM" id="SSF54534">
    <property type="entry name" value="FKBP-like"/>
    <property type="match status" value="2"/>
</dbReference>
<feature type="chain" id="PRO_5038778251" description="peptidylprolyl isomerase" evidence="6">
    <location>
        <begin position="19"/>
        <end position="324"/>
    </location>
</feature>
<keyword evidence="4 5" id="KW-0413">Isomerase</keyword>
<evidence type="ECO:0000313" key="8">
    <source>
        <dbReference type="EMBL" id="GGR38728.1"/>
    </source>
</evidence>
<evidence type="ECO:0000256" key="4">
    <source>
        <dbReference type="ARBA" id="ARBA00023235"/>
    </source>
</evidence>
<dbReference type="InterPro" id="IPR001179">
    <property type="entry name" value="PPIase_FKBP_dom"/>
</dbReference>
<feature type="domain" description="PPIase FKBP-type" evidence="7">
    <location>
        <begin position="225"/>
        <end position="324"/>
    </location>
</feature>
<feature type="signal peptide" evidence="6">
    <location>
        <begin position="1"/>
        <end position="18"/>
    </location>
</feature>
<evidence type="ECO:0000313" key="9">
    <source>
        <dbReference type="Proteomes" id="UP000610303"/>
    </source>
</evidence>
<organism evidence="8 9">
    <name type="scientific">Agromyces mediolanus</name>
    <name type="common">Corynebacterium mediolanum</name>
    <dbReference type="NCBI Taxonomy" id="41986"/>
    <lineage>
        <taxon>Bacteria</taxon>
        <taxon>Bacillati</taxon>
        <taxon>Actinomycetota</taxon>
        <taxon>Actinomycetes</taxon>
        <taxon>Micrococcales</taxon>
        <taxon>Microbacteriaceae</taxon>
        <taxon>Agromyces</taxon>
    </lineage>
</organism>
<gene>
    <name evidence="8" type="ORF">GCM10010196_35760</name>
</gene>
<keyword evidence="3 5" id="KW-0697">Rotamase</keyword>
<evidence type="ECO:0000256" key="5">
    <source>
        <dbReference type="PROSITE-ProRule" id="PRU00277"/>
    </source>
</evidence>
<comment type="catalytic activity">
    <reaction evidence="1 5">
        <text>[protein]-peptidylproline (omega=180) = [protein]-peptidylproline (omega=0)</text>
        <dbReference type="Rhea" id="RHEA:16237"/>
        <dbReference type="Rhea" id="RHEA-COMP:10747"/>
        <dbReference type="Rhea" id="RHEA-COMP:10748"/>
        <dbReference type="ChEBI" id="CHEBI:83833"/>
        <dbReference type="ChEBI" id="CHEBI:83834"/>
        <dbReference type="EC" id="5.2.1.8"/>
    </reaction>
</comment>
<keyword evidence="9" id="KW-1185">Reference proteome</keyword>
<dbReference type="EMBL" id="BMRJ01000009">
    <property type="protein sequence ID" value="GGR38728.1"/>
    <property type="molecule type" value="Genomic_DNA"/>
</dbReference>
<dbReference type="RefSeq" id="WP_189086784.1">
    <property type="nucleotide sequence ID" value="NZ_BMRJ01000009.1"/>
</dbReference>
<dbReference type="GO" id="GO:0003755">
    <property type="term" value="F:peptidyl-prolyl cis-trans isomerase activity"/>
    <property type="evidence" value="ECO:0007669"/>
    <property type="project" value="UniProtKB-KW"/>
</dbReference>